<dbReference type="PANTHER" id="PTHR19960:SF11">
    <property type="entry name" value="TEKTIN"/>
    <property type="match status" value="1"/>
</dbReference>
<feature type="coiled-coil region" evidence="4">
    <location>
        <begin position="334"/>
        <end position="361"/>
    </location>
</feature>
<sequence length="471" mass="55990">MKPITLCNTSNFNDGHNSSWCTNMEFRDHKIVPLLARSTSNYALDVPNTINSSKFPNLVTEYKRNAPETALNMRCTPNEWFQKQIEYYNEANSCRYLSEKVRNEALRIIRDAEEKVQSGQHNTSRRLGERINDVSFWRNELISELERLLQEIERLQDCYSVLSKAIKDIENPLHIAEECLYHREARKDTERVHDESEKCLFKEIEILNQNRKKLEICLDKCKNQLRDCRISQCHLELDLKNKESALEIDRMCHQLNNYSHGLQYYTETQKYDTWYICIGQDTWIQAVNQIVKESQTERSKSYQLRTNAEALMIKITQEIWDAWNNTNNALAHRSSELLEAKNKLQQHLQMVQQEIFDVEKNLGLMYKAITDKSYILKVAYTRLEARMYRPDIELCRDYVHTSLQKEINETNHEIKRMHRTLEELENQHQKLLKTRTMLEHDLVLKVDAIHIDRDKIAGLRRAYPINILFKF</sequence>
<dbReference type="Pfam" id="PF03148">
    <property type="entry name" value="Tektin"/>
    <property type="match status" value="1"/>
</dbReference>
<evidence type="ECO:0000256" key="2">
    <source>
        <dbReference type="ARBA" id="ARBA00022490"/>
    </source>
</evidence>
<dbReference type="InterPro" id="IPR000435">
    <property type="entry name" value="Tektins"/>
</dbReference>
<dbReference type="PRINTS" id="PR00511">
    <property type="entry name" value="TEKTIN"/>
</dbReference>
<protein>
    <recommendedName>
        <fullName evidence="3">Tektin</fullName>
    </recommendedName>
</protein>
<keyword evidence="3" id="KW-0282">Flagellum</keyword>
<dbReference type="GO" id="GO:0015630">
    <property type="term" value="C:microtubule cytoskeleton"/>
    <property type="evidence" value="ECO:0007669"/>
    <property type="project" value="UniProtKB-UniRule"/>
</dbReference>
<feature type="coiled-coil region" evidence="4">
    <location>
        <begin position="138"/>
        <end position="165"/>
    </location>
</feature>
<organism evidence="5 6">
    <name type="scientific">Heterotrigona itama</name>
    <dbReference type="NCBI Taxonomy" id="395501"/>
    <lineage>
        <taxon>Eukaryota</taxon>
        <taxon>Metazoa</taxon>
        <taxon>Ecdysozoa</taxon>
        <taxon>Arthropoda</taxon>
        <taxon>Hexapoda</taxon>
        <taxon>Insecta</taxon>
        <taxon>Pterygota</taxon>
        <taxon>Neoptera</taxon>
        <taxon>Endopterygota</taxon>
        <taxon>Hymenoptera</taxon>
        <taxon>Apocrita</taxon>
        <taxon>Aculeata</taxon>
        <taxon>Apoidea</taxon>
        <taxon>Anthophila</taxon>
        <taxon>Apidae</taxon>
        <taxon>Heterotrigona</taxon>
    </lineage>
</organism>
<keyword evidence="3" id="KW-0969">Cilium</keyword>
<dbReference type="GO" id="GO:0060294">
    <property type="term" value="P:cilium movement involved in cell motility"/>
    <property type="evidence" value="ECO:0007669"/>
    <property type="project" value="UniProtKB-UniRule"/>
</dbReference>
<dbReference type="EMBL" id="CAJDYZ010005642">
    <property type="protein sequence ID" value="CAD1472661.1"/>
    <property type="molecule type" value="Genomic_DNA"/>
</dbReference>
<gene>
    <name evidence="5" type="ORF">MHI_LOCUS312258</name>
</gene>
<comment type="caution">
    <text evidence="5">The sequence shown here is derived from an EMBL/GenBank/DDBJ whole genome shotgun (WGS) entry which is preliminary data.</text>
</comment>
<evidence type="ECO:0000256" key="3">
    <source>
        <dbReference type="RuleBase" id="RU367040"/>
    </source>
</evidence>
<dbReference type="GO" id="GO:0060271">
    <property type="term" value="P:cilium assembly"/>
    <property type="evidence" value="ECO:0007669"/>
    <property type="project" value="UniProtKB-UniRule"/>
</dbReference>
<keyword evidence="2" id="KW-0963">Cytoplasm</keyword>
<dbReference type="GO" id="GO:0005634">
    <property type="term" value="C:nucleus"/>
    <property type="evidence" value="ECO:0007669"/>
    <property type="project" value="TreeGrafter"/>
</dbReference>
<evidence type="ECO:0000313" key="5">
    <source>
        <dbReference type="EMBL" id="CAD1472661.1"/>
    </source>
</evidence>
<dbReference type="AlphaFoldDB" id="A0A6V7H1N0"/>
<dbReference type="GO" id="GO:0005930">
    <property type="term" value="C:axoneme"/>
    <property type="evidence" value="ECO:0007669"/>
    <property type="project" value="UniProtKB-SubCell"/>
</dbReference>
<accession>A0A6V7H1N0</accession>
<comment type="similarity">
    <text evidence="1 3">Belongs to the tektin family.</text>
</comment>
<dbReference type="Proteomes" id="UP000752696">
    <property type="component" value="Unassembled WGS sequence"/>
</dbReference>
<evidence type="ECO:0000313" key="6">
    <source>
        <dbReference type="Proteomes" id="UP000752696"/>
    </source>
</evidence>
<evidence type="ECO:0000256" key="1">
    <source>
        <dbReference type="ARBA" id="ARBA00007209"/>
    </source>
</evidence>
<dbReference type="PANTHER" id="PTHR19960">
    <property type="entry name" value="TEKTIN"/>
    <property type="match status" value="1"/>
</dbReference>
<name>A0A6V7H1N0_9HYME</name>
<proteinExistence type="inferred from homology"/>
<comment type="subcellular location">
    <subcellularLocation>
        <location evidence="3">Cytoplasm</location>
        <location evidence="3">Cytoskeleton</location>
        <location evidence="3">Cilium axoneme</location>
    </subcellularLocation>
</comment>
<keyword evidence="6" id="KW-1185">Reference proteome</keyword>
<dbReference type="OrthoDB" id="9886517at2759"/>
<keyword evidence="4" id="KW-0175">Coiled coil</keyword>
<keyword evidence="3" id="KW-0966">Cell projection</keyword>
<feature type="coiled-coil region" evidence="4">
    <location>
        <begin position="400"/>
        <end position="441"/>
    </location>
</feature>
<evidence type="ECO:0000256" key="4">
    <source>
        <dbReference type="SAM" id="Coils"/>
    </source>
</evidence>
<reference evidence="5" key="1">
    <citation type="submission" date="2020-07" db="EMBL/GenBank/DDBJ databases">
        <authorList>
            <person name="Nazaruddin N."/>
        </authorList>
    </citation>
    <scope>NUCLEOTIDE SEQUENCE</scope>
</reference>
<dbReference type="InterPro" id="IPR048256">
    <property type="entry name" value="Tektin-like"/>
</dbReference>